<protein>
    <submittedName>
        <fullName evidence="1">Uncharacterized protein</fullName>
    </submittedName>
</protein>
<dbReference type="AlphaFoldDB" id="A0A382XVP5"/>
<accession>A0A382XVP5</accession>
<feature type="non-terminal residue" evidence="1">
    <location>
        <position position="45"/>
    </location>
</feature>
<evidence type="ECO:0000313" key="1">
    <source>
        <dbReference type="EMBL" id="SVD74974.1"/>
    </source>
</evidence>
<reference evidence="1" key="1">
    <citation type="submission" date="2018-05" db="EMBL/GenBank/DDBJ databases">
        <authorList>
            <person name="Lanie J.A."/>
            <person name="Ng W.-L."/>
            <person name="Kazmierczak K.M."/>
            <person name="Andrzejewski T.M."/>
            <person name="Davidsen T.M."/>
            <person name="Wayne K.J."/>
            <person name="Tettelin H."/>
            <person name="Glass J.I."/>
            <person name="Rusch D."/>
            <person name="Podicherti R."/>
            <person name="Tsui H.-C.T."/>
            <person name="Winkler M.E."/>
        </authorList>
    </citation>
    <scope>NUCLEOTIDE SEQUENCE</scope>
</reference>
<dbReference type="EMBL" id="UINC01170765">
    <property type="protein sequence ID" value="SVD74974.1"/>
    <property type="molecule type" value="Genomic_DNA"/>
</dbReference>
<proteinExistence type="predicted"/>
<name>A0A382XVP5_9ZZZZ</name>
<gene>
    <name evidence="1" type="ORF">METZ01_LOCUS427828</name>
</gene>
<sequence>MPVLIRSVGLNYFAQNMLSQGSLLAQSVSASRYPIGGLPFDLNNI</sequence>
<organism evidence="1">
    <name type="scientific">marine metagenome</name>
    <dbReference type="NCBI Taxonomy" id="408172"/>
    <lineage>
        <taxon>unclassified sequences</taxon>
        <taxon>metagenomes</taxon>
        <taxon>ecological metagenomes</taxon>
    </lineage>
</organism>